<organism evidence="6 7">
    <name type="scientific">Devosia nitrariae</name>
    <dbReference type="NCBI Taxonomy" id="2071872"/>
    <lineage>
        <taxon>Bacteria</taxon>
        <taxon>Pseudomonadati</taxon>
        <taxon>Pseudomonadota</taxon>
        <taxon>Alphaproteobacteria</taxon>
        <taxon>Hyphomicrobiales</taxon>
        <taxon>Devosiaceae</taxon>
        <taxon>Devosia</taxon>
    </lineage>
</organism>
<dbReference type="InterPro" id="IPR009057">
    <property type="entry name" value="Homeodomain-like_sf"/>
</dbReference>
<dbReference type="PRINTS" id="PR00455">
    <property type="entry name" value="HTHTETR"/>
</dbReference>
<sequence>MGRKRVVDQESILDAAELVVAQDGAANLTLERVAMQAGVSKATVLYDYKSKQAVLEAVVERAFARDHALHARVEEGLEPADSPAMRSRIVAAAAPPPEAFRNAALNLSAALVLDEELRRNMQANQSAVLARIGETAVSPRGAQLAYLALEGLKLLEYLDFHHFDKTERARILREINWLVAVKPGQEPLPSGQ</sequence>
<dbReference type="InterPro" id="IPR041479">
    <property type="entry name" value="TetR_CgmR_C"/>
</dbReference>
<evidence type="ECO:0000256" key="4">
    <source>
        <dbReference type="PROSITE-ProRule" id="PRU00335"/>
    </source>
</evidence>
<dbReference type="PANTHER" id="PTHR30055:SF234">
    <property type="entry name" value="HTH-TYPE TRANSCRIPTIONAL REGULATOR BETI"/>
    <property type="match status" value="1"/>
</dbReference>
<dbReference type="Proteomes" id="UP001156691">
    <property type="component" value="Unassembled WGS sequence"/>
</dbReference>
<dbReference type="EMBL" id="BSNS01000005">
    <property type="protein sequence ID" value="GLQ53715.1"/>
    <property type="molecule type" value="Genomic_DNA"/>
</dbReference>
<evidence type="ECO:0000259" key="5">
    <source>
        <dbReference type="PROSITE" id="PS50977"/>
    </source>
</evidence>
<evidence type="ECO:0000256" key="1">
    <source>
        <dbReference type="ARBA" id="ARBA00023015"/>
    </source>
</evidence>
<evidence type="ECO:0000256" key="3">
    <source>
        <dbReference type="ARBA" id="ARBA00023163"/>
    </source>
</evidence>
<accession>A0ABQ5W1C2</accession>
<evidence type="ECO:0000256" key="2">
    <source>
        <dbReference type="ARBA" id="ARBA00023125"/>
    </source>
</evidence>
<feature type="domain" description="HTH tetR-type" evidence="5">
    <location>
        <begin position="6"/>
        <end position="66"/>
    </location>
</feature>
<proteinExistence type="predicted"/>
<protein>
    <submittedName>
        <fullName evidence="6">TetR family transcriptional regulator</fullName>
    </submittedName>
</protein>
<reference evidence="7" key="1">
    <citation type="journal article" date="2019" name="Int. J. Syst. Evol. Microbiol.">
        <title>The Global Catalogue of Microorganisms (GCM) 10K type strain sequencing project: providing services to taxonomists for standard genome sequencing and annotation.</title>
        <authorList>
            <consortium name="The Broad Institute Genomics Platform"/>
            <consortium name="The Broad Institute Genome Sequencing Center for Infectious Disease"/>
            <person name="Wu L."/>
            <person name="Ma J."/>
        </authorList>
    </citation>
    <scope>NUCLEOTIDE SEQUENCE [LARGE SCALE GENOMIC DNA]</scope>
    <source>
        <strain evidence="7">NBRC 112416</strain>
    </source>
</reference>
<comment type="caution">
    <text evidence="6">The sequence shown here is derived from an EMBL/GenBank/DDBJ whole genome shotgun (WGS) entry which is preliminary data.</text>
</comment>
<name>A0ABQ5W1C2_9HYPH</name>
<evidence type="ECO:0000313" key="7">
    <source>
        <dbReference type="Proteomes" id="UP001156691"/>
    </source>
</evidence>
<dbReference type="Gene3D" id="1.10.357.10">
    <property type="entry name" value="Tetracycline Repressor, domain 2"/>
    <property type="match status" value="1"/>
</dbReference>
<dbReference type="RefSeq" id="WP_284339162.1">
    <property type="nucleotide sequence ID" value="NZ_BSNS01000005.1"/>
</dbReference>
<evidence type="ECO:0000313" key="6">
    <source>
        <dbReference type="EMBL" id="GLQ53715.1"/>
    </source>
</evidence>
<dbReference type="InterPro" id="IPR050109">
    <property type="entry name" value="HTH-type_TetR-like_transc_reg"/>
</dbReference>
<keyword evidence="2 4" id="KW-0238">DNA-binding</keyword>
<keyword evidence="7" id="KW-1185">Reference proteome</keyword>
<dbReference type="Pfam" id="PF17937">
    <property type="entry name" value="TetR_C_28"/>
    <property type="match status" value="1"/>
</dbReference>
<dbReference type="SUPFAM" id="SSF46689">
    <property type="entry name" value="Homeodomain-like"/>
    <property type="match status" value="1"/>
</dbReference>
<dbReference type="PANTHER" id="PTHR30055">
    <property type="entry name" value="HTH-TYPE TRANSCRIPTIONAL REGULATOR RUTR"/>
    <property type="match status" value="1"/>
</dbReference>
<dbReference type="Pfam" id="PF00440">
    <property type="entry name" value="TetR_N"/>
    <property type="match status" value="1"/>
</dbReference>
<dbReference type="PROSITE" id="PS50977">
    <property type="entry name" value="HTH_TETR_2"/>
    <property type="match status" value="1"/>
</dbReference>
<keyword evidence="1" id="KW-0805">Transcription regulation</keyword>
<keyword evidence="3" id="KW-0804">Transcription</keyword>
<feature type="DNA-binding region" description="H-T-H motif" evidence="4">
    <location>
        <begin position="29"/>
        <end position="48"/>
    </location>
</feature>
<gene>
    <name evidence="6" type="ORF">GCM10010862_09740</name>
</gene>
<dbReference type="InterPro" id="IPR001647">
    <property type="entry name" value="HTH_TetR"/>
</dbReference>